<protein>
    <submittedName>
        <fullName evidence="1">Uncharacterized protein</fullName>
    </submittedName>
</protein>
<comment type="caution">
    <text evidence="1">The sequence shown here is derived from an EMBL/GenBank/DDBJ whole genome shotgun (WGS) entry which is preliminary data.</text>
</comment>
<dbReference type="OrthoDB" id="6589059at2759"/>
<dbReference type="EMBL" id="VYZN01000050">
    <property type="protein sequence ID" value="KAE9527875.1"/>
    <property type="molecule type" value="Genomic_DNA"/>
</dbReference>
<evidence type="ECO:0000313" key="1">
    <source>
        <dbReference type="EMBL" id="KAE9527875.1"/>
    </source>
</evidence>
<gene>
    <name evidence="1" type="ORF">AGLY_012699</name>
</gene>
<sequence>MSEVSGFIDEESIKGRFNWILIEGHPISIITRIINGEHLKFVSVLMAEMLLLRKYLHYFNPDIYKCFSVKGHYITNPEAKLLNYINKQFYSSMFHEFIAGKDCIVRLEDAQEFYKFLCVCYNKIQSNINDHKIQFGYIKFFSRFVPYYTKEGQKYLPLFYFTNPNDPSIGGVELKNWDLAYLKFCFKVMGIFDNLYNMDSCTVISLNNIKNYYPSEKVYEDFWPEDVSNNSHIINLNKHYNKSGVWITNHVEVYSENTLNQLGSSFMPQKISSANNNTTQVNHSEPVNVNSVLYPINTSNIQYDQSTSSEVSQQQQQQQQIQLLTSLFSNYTMDE</sequence>
<keyword evidence="2" id="KW-1185">Reference proteome</keyword>
<dbReference type="AlphaFoldDB" id="A0A6G0T8Z3"/>
<evidence type="ECO:0000313" key="2">
    <source>
        <dbReference type="Proteomes" id="UP000475862"/>
    </source>
</evidence>
<name>A0A6G0T8Z3_APHGL</name>
<accession>A0A6G0T8Z3</accession>
<organism evidence="1 2">
    <name type="scientific">Aphis glycines</name>
    <name type="common">Soybean aphid</name>
    <dbReference type="NCBI Taxonomy" id="307491"/>
    <lineage>
        <taxon>Eukaryota</taxon>
        <taxon>Metazoa</taxon>
        <taxon>Ecdysozoa</taxon>
        <taxon>Arthropoda</taxon>
        <taxon>Hexapoda</taxon>
        <taxon>Insecta</taxon>
        <taxon>Pterygota</taxon>
        <taxon>Neoptera</taxon>
        <taxon>Paraneoptera</taxon>
        <taxon>Hemiptera</taxon>
        <taxon>Sternorrhyncha</taxon>
        <taxon>Aphidomorpha</taxon>
        <taxon>Aphidoidea</taxon>
        <taxon>Aphididae</taxon>
        <taxon>Aphidini</taxon>
        <taxon>Aphis</taxon>
        <taxon>Aphis</taxon>
    </lineage>
</organism>
<reference evidence="1 2" key="1">
    <citation type="submission" date="2019-08" db="EMBL/GenBank/DDBJ databases">
        <title>The genome of the soybean aphid Biotype 1, its phylome, world population structure and adaptation to the North American continent.</title>
        <authorList>
            <person name="Giordano R."/>
            <person name="Donthu R.K."/>
            <person name="Hernandez A.G."/>
            <person name="Wright C.L."/>
            <person name="Zimin A.V."/>
        </authorList>
    </citation>
    <scope>NUCLEOTIDE SEQUENCE [LARGE SCALE GENOMIC DNA]</scope>
    <source>
        <tissue evidence="1">Whole aphids</tissue>
    </source>
</reference>
<dbReference type="Proteomes" id="UP000475862">
    <property type="component" value="Unassembled WGS sequence"/>
</dbReference>
<proteinExistence type="predicted"/>